<evidence type="ECO:0000259" key="21">
    <source>
        <dbReference type="PROSITE" id="PS50261"/>
    </source>
</evidence>
<keyword evidence="3" id="KW-1003">Cell membrane</keyword>
<dbReference type="PROSITE" id="PS00010">
    <property type="entry name" value="ASX_HYDROXYL"/>
    <property type="match status" value="4"/>
</dbReference>
<evidence type="ECO:0000256" key="5">
    <source>
        <dbReference type="ARBA" id="ARBA00022692"/>
    </source>
</evidence>
<evidence type="ECO:0000256" key="3">
    <source>
        <dbReference type="ARBA" id="ARBA00022475"/>
    </source>
</evidence>
<dbReference type="Pfam" id="PF07645">
    <property type="entry name" value="EGF_CA"/>
    <property type="match status" value="4"/>
</dbReference>
<dbReference type="InterPro" id="IPR009030">
    <property type="entry name" value="Growth_fac_rcpt_cys_sf"/>
</dbReference>
<name>A0ABD1JJ01_9TELE</name>
<feature type="region of interest" description="Disordered" evidence="17">
    <location>
        <begin position="693"/>
        <end position="724"/>
    </location>
</feature>
<dbReference type="InterPro" id="IPR018097">
    <property type="entry name" value="EGF_Ca-bd_CS"/>
</dbReference>
<dbReference type="InterPro" id="IPR000832">
    <property type="entry name" value="GPCR_2_secretin-like"/>
</dbReference>
<dbReference type="SUPFAM" id="SSF57184">
    <property type="entry name" value="Growth factor receptor domain"/>
    <property type="match status" value="1"/>
</dbReference>
<gene>
    <name evidence="22" type="ORF">ACEWY4_017414</name>
</gene>
<dbReference type="PROSITE" id="PS50026">
    <property type="entry name" value="EGF_3"/>
    <property type="match status" value="4"/>
</dbReference>
<evidence type="ECO:0000313" key="23">
    <source>
        <dbReference type="Proteomes" id="UP001591681"/>
    </source>
</evidence>
<evidence type="ECO:0000256" key="8">
    <source>
        <dbReference type="ARBA" id="ARBA00022837"/>
    </source>
</evidence>
<dbReference type="PROSITE" id="PS01187">
    <property type="entry name" value="EGF_CA"/>
    <property type="match status" value="2"/>
</dbReference>
<dbReference type="PRINTS" id="PR00249">
    <property type="entry name" value="GPCRSECRETIN"/>
</dbReference>
<dbReference type="SUPFAM" id="SSF81321">
    <property type="entry name" value="Family A G protein-coupled receptor-like"/>
    <property type="match status" value="1"/>
</dbReference>
<dbReference type="Gene3D" id="2.10.25.10">
    <property type="entry name" value="Laminin"/>
    <property type="match status" value="4"/>
</dbReference>
<feature type="transmembrane region" description="Helical" evidence="18">
    <location>
        <begin position="627"/>
        <end position="647"/>
    </location>
</feature>
<dbReference type="InterPro" id="IPR000203">
    <property type="entry name" value="GPS"/>
</dbReference>
<evidence type="ECO:0000256" key="10">
    <source>
        <dbReference type="ARBA" id="ARBA00023040"/>
    </source>
</evidence>
<comment type="caution">
    <text evidence="16">Lacks conserved residue(s) required for the propagation of feature annotation.</text>
</comment>
<keyword evidence="10" id="KW-0297">G-protein coupled receptor</keyword>
<evidence type="ECO:0000256" key="15">
    <source>
        <dbReference type="ARBA" id="ARBA00023224"/>
    </source>
</evidence>
<feature type="transmembrane region" description="Helical" evidence="18">
    <location>
        <begin position="585"/>
        <end position="607"/>
    </location>
</feature>
<evidence type="ECO:0000256" key="16">
    <source>
        <dbReference type="PROSITE-ProRule" id="PRU00076"/>
    </source>
</evidence>
<evidence type="ECO:0000256" key="7">
    <source>
        <dbReference type="ARBA" id="ARBA00022737"/>
    </source>
</evidence>
<evidence type="ECO:0000256" key="2">
    <source>
        <dbReference type="ARBA" id="ARBA00007343"/>
    </source>
</evidence>
<dbReference type="GO" id="GO:0030855">
    <property type="term" value="P:epithelial cell differentiation"/>
    <property type="evidence" value="ECO:0007669"/>
    <property type="project" value="UniProtKB-ARBA"/>
</dbReference>
<dbReference type="InterPro" id="IPR001740">
    <property type="entry name" value="GPCR_2_EMR1-like_rcpt"/>
</dbReference>
<feature type="domain" description="EGF-like" evidence="19">
    <location>
        <begin position="67"/>
        <end position="107"/>
    </location>
</feature>
<feature type="domain" description="EGF-like" evidence="19">
    <location>
        <begin position="157"/>
        <end position="192"/>
    </location>
</feature>
<feature type="transmembrane region" description="Helical" evidence="18">
    <location>
        <begin position="434"/>
        <end position="457"/>
    </location>
</feature>
<feature type="compositionally biased region" description="Polar residues" evidence="17">
    <location>
        <begin position="693"/>
        <end position="705"/>
    </location>
</feature>
<dbReference type="GO" id="GO:0005886">
    <property type="term" value="C:plasma membrane"/>
    <property type="evidence" value="ECO:0007669"/>
    <property type="project" value="UniProtKB-SubCell"/>
</dbReference>
<dbReference type="InterPro" id="IPR000742">
    <property type="entry name" value="EGF"/>
</dbReference>
<dbReference type="PRINTS" id="PR01128">
    <property type="entry name" value="EMR1HORMONER"/>
</dbReference>
<evidence type="ECO:0000256" key="14">
    <source>
        <dbReference type="ARBA" id="ARBA00023180"/>
    </source>
</evidence>
<keyword evidence="5 18" id="KW-0812">Transmembrane</keyword>
<feature type="domain" description="GAIN-B" evidence="20">
    <location>
        <begin position="265"/>
        <end position="426"/>
    </location>
</feature>
<keyword evidence="11 18" id="KW-0472">Membrane</keyword>
<keyword evidence="8" id="KW-0106">Calcium</keyword>
<feature type="domain" description="EGF-like" evidence="19">
    <location>
        <begin position="112"/>
        <end position="150"/>
    </location>
</feature>
<dbReference type="Gene3D" id="2.60.220.50">
    <property type="match status" value="1"/>
</dbReference>
<feature type="domain" description="EGF-like" evidence="19">
    <location>
        <begin position="23"/>
        <end position="61"/>
    </location>
</feature>
<proteinExistence type="inferred from homology"/>
<keyword evidence="15" id="KW-0807">Transducer</keyword>
<evidence type="ECO:0008006" key="24">
    <source>
        <dbReference type="Google" id="ProtNLM"/>
    </source>
</evidence>
<feature type="domain" description="G-protein coupled receptors family 2 profile 2" evidence="21">
    <location>
        <begin position="432"/>
        <end position="677"/>
    </location>
</feature>
<keyword evidence="14" id="KW-0325">Glycoprotein</keyword>
<dbReference type="FunFam" id="2.10.25.10:FF:000017">
    <property type="entry name" value="latent-transforming growth factor beta-binding protein 4 isoform X1"/>
    <property type="match status" value="1"/>
</dbReference>
<dbReference type="InterPro" id="IPR046338">
    <property type="entry name" value="GAIN_dom_sf"/>
</dbReference>
<dbReference type="SMART" id="SM00181">
    <property type="entry name" value="EGF"/>
    <property type="match status" value="4"/>
</dbReference>
<evidence type="ECO:0000256" key="6">
    <source>
        <dbReference type="ARBA" id="ARBA00022729"/>
    </source>
</evidence>
<keyword evidence="7" id="KW-0677">Repeat</keyword>
<dbReference type="InterPro" id="IPR000152">
    <property type="entry name" value="EGF-type_Asp/Asn_hydroxyl_site"/>
</dbReference>
<dbReference type="EMBL" id="JBHFQA010000015">
    <property type="protein sequence ID" value="KAL2086355.1"/>
    <property type="molecule type" value="Genomic_DNA"/>
</dbReference>
<dbReference type="FunFam" id="1.20.1070.10:FF:000054">
    <property type="entry name" value="Adhesion G protein-coupled receptor E3"/>
    <property type="match status" value="1"/>
</dbReference>
<dbReference type="Pfam" id="PF00002">
    <property type="entry name" value="7tm_2"/>
    <property type="match status" value="1"/>
</dbReference>
<dbReference type="InterPro" id="IPR001881">
    <property type="entry name" value="EGF-like_Ca-bd_dom"/>
</dbReference>
<evidence type="ECO:0000259" key="20">
    <source>
        <dbReference type="PROSITE" id="PS50221"/>
    </source>
</evidence>
<feature type="compositionally biased region" description="Low complexity" evidence="17">
    <location>
        <begin position="706"/>
        <end position="724"/>
    </location>
</feature>
<sequence>MYCNCTKGYSPKPDAYPDPMCQDVNECVESPPDCGPRGTCTNTPGSYTCSCPEGFSNHGNSRGPCEDVNECEVKPPVCGPRGTCTNTPGSYTCSCPERFSNHGNNSTGPCEDVDECVESPPDCGQRGTCTNTPGSYVCSCPEGFSNHGNNSTGPCEDVDECVETPPDCGPRGTCTNTPGSYTCSCPEGREKEGETVDWSTDSDVECKLDLLNSSMSKTLSQMTVSSLLDVLLETPPDRLASKGDAVLQSAENLVSTLVKPTPTQSSTNFSTNTTVVEILSVGPNSSLTGVRKMVTANISLDIDLLGIAQNNNGSASVVFMVYKSMHEALNASFFKTEDSKYADMMSNVISIILPKTQNTTLPRPVNISIQHLRPVGLGNELWCVYWNVTAWIKDGCHVSANNSTRTVCSCEHLSTFALIMTVDQKLKSDSKMDVLNTVLVLIGLVFLTLAVMTFVLCRWNPRVSNVARLNLCVCLLLAHTLFLLTQSFLGQIRIHQVLCRILAGVQHFLFLCSFMWMSIEAVMLFLSVRKLRQVKASDRAGLHWKINLLIGYGIPLFIVGVSAGVKPDGHGSEDCWLKDGVVWSFLGPVCFLLAVNIILFLTIIITLQSTLKEARSDVSKVKYTRVLLLKITLQCMVLGCPWVLGIFSTSSPVLEVLFLFLTSQQGTAIFLIHCLLNTEVRRQYRVWWQRFGPSSKQPESETATVSISLTQQPTSTTTATSRVA</sequence>
<dbReference type="InterPro" id="IPR057244">
    <property type="entry name" value="GAIN_B"/>
</dbReference>
<keyword evidence="12" id="KW-1015">Disulfide bond</keyword>
<keyword evidence="9 18" id="KW-1133">Transmembrane helix</keyword>
<dbReference type="PANTHER" id="PTHR12011:SF469">
    <property type="entry name" value="ADHESION G PROTEIN-COUPLED RECEPTOR E1-RELATED"/>
    <property type="match status" value="1"/>
</dbReference>
<reference evidence="22 23" key="1">
    <citation type="submission" date="2024-09" db="EMBL/GenBank/DDBJ databases">
        <title>A chromosome-level genome assembly of Gray's grenadier anchovy, Coilia grayii.</title>
        <authorList>
            <person name="Fu Z."/>
        </authorList>
    </citation>
    <scope>NUCLEOTIDE SEQUENCE [LARGE SCALE GENOMIC DNA]</scope>
    <source>
        <strain evidence="22">G4</strain>
        <tissue evidence="22">Muscle</tissue>
    </source>
</reference>
<evidence type="ECO:0000256" key="13">
    <source>
        <dbReference type="ARBA" id="ARBA00023170"/>
    </source>
</evidence>
<dbReference type="Gene3D" id="1.20.1070.10">
    <property type="entry name" value="Rhodopsin 7-helix transmembrane proteins"/>
    <property type="match status" value="1"/>
</dbReference>
<keyword evidence="6" id="KW-0732">Signal</keyword>
<evidence type="ECO:0000256" key="17">
    <source>
        <dbReference type="SAM" id="MobiDB-lite"/>
    </source>
</evidence>
<protein>
    <recommendedName>
        <fullName evidence="24">Adhesion G protein-coupled receptor E1-like</fullName>
    </recommendedName>
</protein>
<dbReference type="SUPFAM" id="SSF57196">
    <property type="entry name" value="EGF/Laminin"/>
    <property type="match status" value="1"/>
</dbReference>
<evidence type="ECO:0000313" key="22">
    <source>
        <dbReference type="EMBL" id="KAL2086355.1"/>
    </source>
</evidence>
<evidence type="ECO:0000256" key="1">
    <source>
        <dbReference type="ARBA" id="ARBA00004651"/>
    </source>
</evidence>
<dbReference type="SMART" id="SM00303">
    <property type="entry name" value="GPS"/>
    <property type="match status" value="1"/>
</dbReference>
<dbReference type="GO" id="GO:0004930">
    <property type="term" value="F:G protein-coupled receptor activity"/>
    <property type="evidence" value="ECO:0007669"/>
    <property type="project" value="UniProtKB-KW"/>
</dbReference>
<keyword evidence="13" id="KW-0675">Receptor</keyword>
<dbReference type="SMART" id="SM00179">
    <property type="entry name" value="EGF_CA"/>
    <property type="match status" value="4"/>
</dbReference>
<dbReference type="PROSITE" id="PS50261">
    <property type="entry name" value="G_PROTEIN_RECEP_F2_4"/>
    <property type="match status" value="1"/>
</dbReference>
<organism evidence="22 23">
    <name type="scientific">Coilia grayii</name>
    <name type="common">Gray's grenadier anchovy</name>
    <dbReference type="NCBI Taxonomy" id="363190"/>
    <lineage>
        <taxon>Eukaryota</taxon>
        <taxon>Metazoa</taxon>
        <taxon>Chordata</taxon>
        <taxon>Craniata</taxon>
        <taxon>Vertebrata</taxon>
        <taxon>Euteleostomi</taxon>
        <taxon>Actinopterygii</taxon>
        <taxon>Neopterygii</taxon>
        <taxon>Teleostei</taxon>
        <taxon>Clupei</taxon>
        <taxon>Clupeiformes</taxon>
        <taxon>Clupeoidei</taxon>
        <taxon>Engraulidae</taxon>
        <taxon>Coilinae</taxon>
        <taxon>Coilia</taxon>
    </lineage>
</organism>
<evidence type="ECO:0000256" key="9">
    <source>
        <dbReference type="ARBA" id="ARBA00022989"/>
    </source>
</evidence>
<comment type="subcellular location">
    <subcellularLocation>
        <location evidence="1">Cell membrane</location>
        <topology evidence="1">Multi-pass membrane protein</topology>
    </subcellularLocation>
</comment>
<keyword evidence="23" id="KW-1185">Reference proteome</keyword>
<dbReference type="Pfam" id="PF01825">
    <property type="entry name" value="GPS"/>
    <property type="match status" value="1"/>
</dbReference>
<accession>A0ABD1JJ01</accession>
<evidence type="ECO:0000256" key="11">
    <source>
        <dbReference type="ARBA" id="ARBA00023136"/>
    </source>
</evidence>
<dbReference type="Proteomes" id="UP001591681">
    <property type="component" value="Unassembled WGS sequence"/>
</dbReference>
<feature type="transmembrane region" description="Helical" evidence="18">
    <location>
        <begin position="469"/>
        <end position="489"/>
    </location>
</feature>
<comment type="caution">
    <text evidence="22">The sequence shown here is derived from an EMBL/GenBank/DDBJ whole genome shotgun (WGS) entry which is preliminary data.</text>
</comment>
<evidence type="ECO:0000256" key="12">
    <source>
        <dbReference type="ARBA" id="ARBA00023157"/>
    </source>
</evidence>
<dbReference type="FunFam" id="2.10.25.10:FF:000038">
    <property type="entry name" value="Fibrillin 2"/>
    <property type="match status" value="3"/>
</dbReference>
<dbReference type="PANTHER" id="PTHR12011">
    <property type="entry name" value="ADHESION G-PROTEIN COUPLED RECEPTOR"/>
    <property type="match status" value="1"/>
</dbReference>
<keyword evidence="4 16" id="KW-0245">EGF-like domain</keyword>
<evidence type="ECO:0000256" key="4">
    <source>
        <dbReference type="ARBA" id="ARBA00022536"/>
    </source>
</evidence>
<dbReference type="InterPro" id="IPR049883">
    <property type="entry name" value="NOTCH1_EGF-like"/>
</dbReference>
<evidence type="ECO:0000256" key="18">
    <source>
        <dbReference type="SAM" id="Phobius"/>
    </source>
</evidence>
<feature type="transmembrane region" description="Helical" evidence="18">
    <location>
        <begin position="546"/>
        <end position="565"/>
    </location>
</feature>
<dbReference type="InterPro" id="IPR017981">
    <property type="entry name" value="GPCR_2-like_7TM"/>
</dbReference>
<evidence type="ECO:0000259" key="19">
    <source>
        <dbReference type="PROSITE" id="PS50026"/>
    </source>
</evidence>
<dbReference type="PROSITE" id="PS50221">
    <property type="entry name" value="GAIN_B"/>
    <property type="match status" value="1"/>
</dbReference>
<feature type="transmembrane region" description="Helical" evidence="18">
    <location>
        <begin position="653"/>
        <end position="676"/>
    </location>
</feature>
<dbReference type="AlphaFoldDB" id="A0ABD1JJ01"/>
<comment type="similarity">
    <text evidence="2">Belongs to the G-protein coupled receptor 2 family. Adhesion G-protein coupled receptor (ADGR) subfamily.</text>
</comment>
<dbReference type="CDD" id="cd00054">
    <property type="entry name" value="EGF_CA"/>
    <property type="match status" value="4"/>
</dbReference>
<feature type="transmembrane region" description="Helical" evidence="18">
    <location>
        <begin position="501"/>
        <end position="526"/>
    </location>
</feature>